<protein>
    <submittedName>
        <fullName evidence="3">DNA-protecting protein DprA</fullName>
    </submittedName>
</protein>
<evidence type="ECO:0000313" key="3">
    <source>
        <dbReference type="EMBL" id="PIP53146.1"/>
    </source>
</evidence>
<dbReference type="GO" id="GO:0009294">
    <property type="term" value="P:DNA-mediated transformation"/>
    <property type="evidence" value="ECO:0007669"/>
    <property type="project" value="InterPro"/>
</dbReference>
<proteinExistence type="inferred from homology"/>
<dbReference type="PANTHER" id="PTHR43022:SF1">
    <property type="entry name" value="PROTEIN SMF"/>
    <property type="match status" value="1"/>
</dbReference>
<dbReference type="EMBL" id="PCSR01000060">
    <property type="protein sequence ID" value="PIP53146.1"/>
    <property type="molecule type" value="Genomic_DNA"/>
</dbReference>
<dbReference type="AlphaFoldDB" id="A0A2H0B676"/>
<comment type="caution">
    <text evidence="3">The sequence shown here is derived from an EMBL/GenBank/DDBJ whole genome shotgun (WGS) entry which is preliminary data.</text>
</comment>
<reference evidence="3 4" key="1">
    <citation type="submission" date="2017-09" db="EMBL/GenBank/DDBJ databases">
        <title>Depth-based differentiation of microbial function through sediment-hosted aquifers and enrichment of novel symbionts in the deep terrestrial subsurface.</title>
        <authorList>
            <person name="Probst A.J."/>
            <person name="Ladd B."/>
            <person name="Jarett J.K."/>
            <person name="Geller-Mcgrath D.E."/>
            <person name="Sieber C.M."/>
            <person name="Emerson J.B."/>
            <person name="Anantharaman K."/>
            <person name="Thomas B.C."/>
            <person name="Malmstrom R."/>
            <person name="Stieglmeier M."/>
            <person name="Klingl A."/>
            <person name="Woyke T."/>
            <person name="Ryan C.M."/>
            <person name="Banfield J.F."/>
        </authorList>
    </citation>
    <scope>NUCLEOTIDE SEQUENCE [LARGE SCALE GENOMIC DNA]</scope>
    <source>
        <strain evidence="3">CG23_combo_of_CG06-09_8_20_14_all_34_8</strain>
    </source>
</reference>
<dbReference type="SUPFAM" id="SSF102405">
    <property type="entry name" value="MCP/YpsA-like"/>
    <property type="match status" value="1"/>
</dbReference>
<accession>A0A2H0B676</accession>
<organism evidence="3 4">
    <name type="scientific">Candidatus Beckwithbacteria bacterium CG23_combo_of_CG06-09_8_20_14_all_34_8</name>
    <dbReference type="NCBI Taxonomy" id="1974497"/>
    <lineage>
        <taxon>Bacteria</taxon>
        <taxon>Candidatus Beckwithiibacteriota</taxon>
    </lineage>
</organism>
<dbReference type="InterPro" id="IPR036388">
    <property type="entry name" value="WH-like_DNA-bd_sf"/>
</dbReference>
<comment type="similarity">
    <text evidence="1">Belongs to the DprA/Smf family.</text>
</comment>
<evidence type="ECO:0000259" key="2">
    <source>
        <dbReference type="Pfam" id="PF02481"/>
    </source>
</evidence>
<dbReference type="InterPro" id="IPR057666">
    <property type="entry name" value="DrpA_SLOG"/>
</dbReference>
<sequence>MKLKIINSDAHLFFHYCNGVGPKRFSLIKKAFGGADKAFKACKQQWLELGFTPKLVENIFQHKMFFDIKQTKQDLAKQNIHYISQEDQIFPKLLTEIADCPIGLFIKGSLVTTDIKAIAVVGTRKATSYGQEITQRFVTSLVSRGFTIVSGLARGIDGIAHKTALDIGGRTIAVMGCGLDVVYPPEHKVLAAQIAQHGALISEYPPQTKINPGNFPARNRIISGLSLGVLVTEGSIQSGTNITAMMAVEQNRDVFAIPGPITSQMSQGPGKLIQMGAKLVLAVEDILSELQIAGVDLDVDQKLNGQKSITTPQFDDHNQEQIWQFLLSGNQHIDNISRSVRIPVTSIMTALTMMELRGIVKNLGEGIWMAS</sequence>
<dbReference type="NCBIfam" id="TIGR00732">
    <property type="entry name" value="dprA"/>
    <property type="match status" value="1"/>
</dbReference>
<feature type="domain" description="Smf/DprA SLOG" evidence="2">
    <location>
        <begin position="82"/>
        <end position="290"/>
    </location>
</feature>
<evidence type="ECO:0000256" key="1">
    <source>
        <dbReference type="ARBA" id="ARBA00006525"/>
    </source>
</evidence>
<dbReference type="Gene3D" id="3.40.50.450">
    <property type="match status" value="1"/>
</dbReference>
<dbReference type="PANTHER" id="PTHR43022">
    <property type="entry name" value="PROTEIN SMF"/>
    <property type="match status" value="1"/>
</dbReference>
<dbReference type="Gene3D" id="1.10.10.10">
    <property type="entry name" value="Winged helix-like DNA-binding domain superfamily/Winged helix DNA-binding domain"/>
    <property type="match status" value="1"/>
</dbReference>
<evidence type="ECO:0000313" key="4">
    <source>
        <dbReference type="Proteomes" id="UP000229459"/>
    </source>
</evidence>
<name>A0A2H0B676_9BACT</name>
<dbReference type="Proteomes" id="UP000229459">
    <property type="component" value="Unassembled WGS sequence"/>
</dbReference>
<dbReference type="InterPro" id="IPR003488">
    <property type="entry name" value="DprA"/>
</dbReference>
<gene>
    <name evidence="3" type="primary">dprA</name>
    <name evidence="3" type="ORF">COX08_02555</name>
</gene>
<dbReference type="Pfam" id="PF02481">
    <property type="entry name" value="DNA_processg_A"/>
    <property type="match status" value="1"/>
</dbReference>